<keyword evidence="7" id="KW-0449">Lipoprotein</keyword>
<proteinExistence type="inferred from homology"/>
<dbReference type="AlphaFoldDB" id="A0A1G6MPY0"/>
<dbReference type="GO" id="GO:0016020">
    <property type="term" value="C:membrane"/>
    <property type="evidence" value="ECO:0007669"/>
    <property type="project" value="UniProtKB-SubCell"/>
</dbReference>
<evidence type="ECO:0000256" key="3">
    <source>
        <dbReference type="ARBA" id="ARBA00022452"/>
    </source>
</evidence>
<evidence type="ECO:0000256" key="2">
    <source>
        <dbReference type="ARBA" id="ARBA00007613"/>
    </source>
</evidence>
<dbReference type="Gene3D" id="1.20.1600.10">
    <property type="entry name" value="Outer membrane efflux proteins (OEP)"/>
    <property type="match status" value="1"/>
</dbReference>
<evidence type="ECO:0000313" key="8">
    <source>
        <dbReference type="EMBL" id="SDC57287.1"/>
    </source>
</evidence>
<sequence>MNRRLALGAFLIVTLSAPAQAWREEPLRPSAPSMPDPAPAELLSEQMADLSLVDAVFLGLRNNRSIKSAYLWRIADKFDLRVSEDAFNPKLYLSNSYRASRGHADSQRAGQFGATATLLGEYGTVVSLGWSKYHTQANQAGWRRNDGVDFSIIQPLLRGGGRDVTTAPLRLAQLTEEANRLGLKAGISQTVAAIIFAYRELLRAQEQLDIARAALQRSQELLSVNQAMIEAGRMAEFEVVQTEASLASQELGVEEAANLVDRSRLELLRLLALDLSSPVRATDALHAEAIEIDPGQAISLAERQQPDFLRQLIMRQQADINLLVAKNQSLWDLSLEVGANQARDRYGSTYGNGADRSWDSYAGIRLDIPIGDLSRRQGEVHARINVEDQQLQLADARQALIRNVKDVIRDVSTRWRQYEIAQRGVELSKRKLAIERDKLAAGRSSNFQVLSFESDLQNAENARLNTVIAYLNAQTQLDLTLGMTLESWDIILNDH</sequence>
<comment type="similarity">
    <text evidence="2">Belongs to the outer membrane factor (OMF) (TC 1.B.17) family.</text>
</comment>
<keyword evidence="3" id="KW-0472">Membrane</keyword>
<evidence type="ECO:0000256" key="6">
    <source>
        <dbReference type="ARBA" id="ARBA00023237"/>
    </source>
</evidence>
<evidence type="ECO:0000256" key="7">
    <source>
        <dbReference type="ARBA" id="ARBA00023288"/>
    </source>
</evidence>
<dbReference type="SUPFAM" id="SSF56954">
    <property type="entry name" value="Outer membrane efflux proteins (OEP)"/>
    <property type="match status" value="1"/>
</dbReference>
<dbReference type="Pfam" id="PF02321">
    <property type="entry name" value="OEP"/>
    <property type="match status" value="1"/>
</dbReference>
<gene>
    <name evidence="8" type="ORF">SAMN05216576_104133</name>
</gene>
<dbReference type="EMBL" id="FMZQ01000004">
    <property type="protein sequence ID" value="SDC57287.1"/>
    <property type="molecule type" value="Genomic_DNA"/>
</dbReference>
<evidence type="ECO:0000256" key="1">
    <source>
        <dbReference type="ARBA" id="ARBA00004442"/>
    </source>
</evidence>
<protein>
    <submittedName>
        <fullName evidence="8">Outer membrane protein TolC</fullName>
    </submittedName>
</protein>
<dbReference type="Proteomes" id="UP000199467">
    <property type="component" value="Unassembled WGS sequence"/>
</dbReference>
<accession>A0A1G6MPY0</accession>
<evidence type="ECO:0000256" key="5">
    <source>
        <dbReference type="ARBA" id="ARBA00023139"/>
    </source>
</evidence>
<dbReference type="InterPro" id="IPR010131">
    <property type="entry name" value="MdtP/NodT-like"/>
</dbReference>
<reference evidence="9" key="1">
    <citation type="submission" date="2016-10" db="EMBL/GenBank/DDBJ databases">
        <authorList>
            <person name="Varghese N."/>
            <person name="Submissions S."/>
        </authorList>
    </citation>
    <scope>NUCLEOTIDE SEQUENCE [LARGE SCALE GENOMIC DNA]</scope>
    <source>
        <strain evidence="9">DSM 26382</strain>
    </source>
</reference>
<keyword evidence="4" id="KW-0812">Transmembrane</keyword>
<dbReference type="PANTHER" id="PTHR30203">
    <property type="entry name" value="OUTER MEMBRANE CATION EFFLUX PROTEIN"/>
    <property type="match status" value="1"/>
</dbReference>
<dbReference type="GO" id="GO:0015562">
    <property type="term" value="F:efflux transmembrane transporter activity"/>
    <property type="evidence" value="ECO:0007669"/>
    <property type="project" value="InterPro"/>
</dbReference>
<keyword evidence="5" id="KW-0564">Palmitate</keyword>
<dbReference type="PANTHER" id="PTHR30203:SF30">
    <property type="entry name" value="OUTER MEMBRANE PROTEIN-RELATED"/>
    <property type="match status" value="1"/>
</dbReference>
<keyword evidence="3" id="KW-1134">Transmembrane beta strand</keyword>
<dbReference type="RefSeq" id="WP_026088673.1">
    <property type="nucleotide sequence ID" value="NZ_FMZQ01000004.1"/>
</dbReference>
<keyword evidence="6" id="KW-0998">Cell outer membrane</keyword>
<keyword evidence="9" id="KW-1185">Reference proteome</keyword>
<dbReference type="InterPro" id="IPR003423">
    <property type="entry name" value="OMP_efflux"/>
</dbReference>
<evidence type="ECO:0000313" key="9">
    <source>
        <dbReference type="Proteomes" id="UP000199467"/>
    </source>
</evidence>
<evidence type="ECO:0000256" key="4">
    <source>
        <dbReference type="ARBA" id="ARBA00022692"/>
    </source>
</evidence>
<name>A0A1G6MPY0_9GAMM</name>
<comment type="subcellular location">
    <subcellularLocation>
        <location evidence="1">Cell outer membrane</location>
    </subcellularLocation>
</comment>
<organism evidence="8 9">
    <name type="scientific">Ectopseudomonas chengduensis</name>
    <dbReference type="NCBI Taxonomy" id="489632"/>
    <lineage>
        <taxon>Bacteria</taxon>
        <taxon>Pseudomonadati</taxon>
        <taxon>Pseudomonadota</taxon>
        <taxon>Gammaproteobacteria</taxon>
        <taxon>Pseudomonadales</taxon>
        <taxon>Pseudomonadaceae</taxon>
        <taxon>Ectopseudomonas</taxon>
    </lineage>
</organism>